<protein>
    <submittedName>
        <fullName evidence="2">Thioredoxin peroxidase</fullName>
    </submittedName>
</protein>
<dbReference type="InterPro" id="IPR013766">
    <property type="entry name" value="Thioredoxin_domain"/>
</dbReference>
<dbReference type="Proteomes" id="UP000436522">
    <property type="component" value="Unassembled WGS sequence"/>
</dbReference>
<evidence type="ECO:0000313" key="2">
    <source>
        <dbReference type="EMBL" id="GFE52039.1"/>
    </source>
</evidence>
<gene>
    <name evidence="2" type="ORF">So717_37920</name>
</gene>
<proteinExistence type="predicted"/>
<feature type="domain" description="Thioredoxin" evidence="1">
    <location>
        <begin position="6"/>
        <end position="162"/>
    </location>
</feature>
<sequence length="178" mass="19307">MTSQKTPAGAQFPDVTVPKLGGGQMVLGRPQEGYDWQMVVVYRGRHCPLCTSYLKELEAVLPEFHALGVDVVAVSADPEAKATDQIALVQPSYPVGYDLSLDQMYELGLYVSDPRSAEETDHPFAEPGIFVVNADGQVQVTDISNAPFARPDLKSLLGGLGFIRNPENNYPIRGTRAA</sequence>
<keyword evidence="2" id="KW-0560">Oxidoreductase</keyword>
<dbReference type="CDD" id="cd02970">
    <property type="entry name" value="PRX_like2"/>
    <property type="match status" value="1"/>
</dbReference>
<comment type="caution">
    <text evidence="2">The sequence shown here is derived from an EMBL/GenBank/DDBJ whole genome shotgun (WGS) entry which is preliminary data.</text>
</comment>
<dbReference type="SUPFAM" id="SSF52833">
    <property type="entry name" value="Thioredoxin-like"/>
    <property type="match status" value="1"/>
</dbReference>
<accession>A0A640VVI8</accession>
<reference evidence="2 3" key="1">
    <citation type="submission" date="2019-12" db="EMBL/GenBank/DDBJ databases">
        <title>Roseobacter cerasinus sp. nov., isolated from seawater around aquaculture.</title>
        <authorList>
            <person name="Muramatsu S."/>
            <person name="Takabe Y."/>
            <person name="Mori K."/>
            <person name="Takaichi S."/>
            <person name="Hanada S."/>
        </authorList>
    </citation>
    <scope>NUCLEOTIDE SEQUENCE [LARGE SCALE GENOMIC DNA]</scope>
    <source>
        <strain evidence="2 3">AI77</strain>
    </source>
</reference>
<dbReference type="RefSeq" id="WP_159980300.1">
    <property type="nucleotide sequence ID" value="NZ_BLIV01000009.1"/>
</dbReference>
<dbReference type="PROSITE" id="PS51352">
    <property type="entry name" value="THIOREDOXIN_2"/>
    <property type="match status" value="1"/>
</dbReference>
<dbReference type="InterPro" id="IPR036249">
    <property type="entry name" value="Thioredoxin-like_sf"/>
</dbReference>
<dbReference type="Gene3D" id="3.40.30.10">
    <property type="entry name" value="Glutaredoxin"/>
    <property type="match status" value="1"/>
</dbReference>
<keyword evidence="2" id="KW-0575">Peroxidase</keyword>
<dbReference type="EMBL" id="BLIV01000009">
    <property type="protein sequence ID" value="GFE52039.1"/>
    <property type="molecule type" value="Genomic_DNA"/>
</dbReference>
<dbReference type="GO" id="GO:0004601">
    <property type="term" value="F:peroxidase activity"/>
    <property type="evidence" value="ECO:0007669"/>
    <property type="project" value="UniProtKB-KW"/>
</dbReference>
<dbReference type="OrthoDB" id="9809746at2"/>
<keyword evidence="3" id="KW-1185">Reference proteome</keyword>
<dbReference type="AlphaFoldDB" id="A0A640VVI8"/>
<organism evidence="2 3">
    <name type="scientific">Roseobacter cerasinus</name>
    <dbReference type="NCBI Taxonomy" id="2602289"/>
    <lineage>
        <taxon>Bacteria</taxon>
        <taxon>Pseudomonadati</taxon>
        <taxon>Pseudomonadota</taxon>
        <taxon>Alphaproteobacteria</taxon>
        <taxon>Rhodobacterales</taxon>
        <taxon>Roseobacteraceae</taxon>
        <taxon>Roseobacter</taxon>
    </lineage>
</organism>
<dbReference type="InterPro" id="IPR000866">
    <property type="entry name" value="AhpC/TSA"/>
</dbReference>
<evidence type="ECO:0000259" key="1">
    <source>
        <dbReference type="PROSITE" id="PS51352"/>
    </source>
</evidence>
<name>A0A640VVI8_9RHOB</name>
<dbReference type="Pfam" id="PF00578">
    <property type="entry name" value="AhpC-TSA"/>
    <property type="match status" value="1"/>
</dbReference>
<evidence type="ECO:0000313" key="3">
    <source>
        <dbReference type="Proteomes" id="UP000436522"/>
    </source>
</evidence>